<dbReference type="Pfam" id="PF02805">
    <property type="entry name" value="Ada_Zn_binding"/>
    <property type="match status" value="1"/>
</dbReference>
<reference evidence="3 4" key="1">
    <citation type="journal article" date="2016" name="Nat. Commun.">
        <title>Thousands of microbial genomes shed light on interconnected biogeochemical processes in an aquifer system.</title>
        <authorList>
            <person name="Anantharaman K."/>
            <person name="Brown C.T."/>
            <person name="Hug L.A."/>
            <person name="Sharon I."/>
            <person name="Castelle C.J."/>
            <person name="Probst A.J."/>
            <person name="Thomas B.C."/>
            <person name="Singh A."/>
            <person name="Wilkins M.J."/>
            <person name="Karaoz U."/>
            <person name="Brodie E.L."/>
            <person name="Williams K.H."/>
            <person name="Hubbard S.S."/>
            <person name="Banfield J.F."/>
        </authorList>
    </citation>
    <scope>NUCLEOTIDE SEQUENCE [LARGE SCALE GENOMIC DNA]</scope>
</reference>
<organism evidence="3 4">
    <name type="scientific">Candidatus Taylorbacteria bacterium RIFCSPLOWO2_12_FULL_43_20</name>
    <dbReference type="NCBI Taxonomy" id="1802332"/>
    <lineage>
        <taxon>Bacteria</taxon>
        <taxon>Candidatus Tayloriibacteriota</taxon>
    </lineage>
</organism>
<dbReference type="Proteomes" id="UP000177269">
    <property type="component" value="Unassembled WGS sequence"/>
</dbReference>
<proteinExistence type="predicted"/>
<gene>
    <name evidence="3" type="ORF">A3G52_00010</name>
</gene>
<name>A0A1G2P2W0_9BACT</name>
<dbReference type="SUPFAM" id="SSF57884">
    <property type="entry name" value="Ada DNA repair protein, N-terminal domain (N-Ada 10)"/>
    <property type="match status" value="1"/>
</dbReference>
<dbReference type="InterPro" id="IPR035451">
    <property type="entry name" value="Ada-like_dom_sf"/>
</dbReference>
<dbReference type="GO" id="GO:0008270">
    <property type="term" value="F:zinc ion binding"/>
    <property type="evidence" value="ECO:0007669"/>
    <property type="project" value="InterPro"/>
</dbReference>
<dbReference type="EMBL" id="MHSK01000009">
    <property type="protein sequence ID" value="OHA42613.1"/>
    <property type="molecule type" value="Genomic_DNA"/>
</dbReference>
<dbReference type="GO" id="GO:0003677">
    <property type="term" value="F:DNA binding"/>
    <property type="evidence" value="ECO:0007669"/>
    <property type="project" value="InterPro"/>
</dbReference>
<evidence type="ECO:0000256" key="1">
    <source>
        <dbReference type="ARBA" id="ARBA00023159"/>
    </source>
</evidence>
<evidence type="ECO:0000313" key="3">
    <source>
        <dbReference type="EMBL" id="OHA42613.1"/>
    </source>
</evidence>
<dbReference type="AlphaFoldDB" id="A0A1G2P2W0"/>
<evidence type="ECO:0000313" key="4">
    <source>
        <dbReference type="Proteomes" id="UP000177269"/>
    </source>
</evidence>
<dbReference type="GO" id="GO:0008168">
    <property type="term" value="F:methyltransferase activity"/>
    <property type="evidence" value="ECO:0007669"/>
    <property type="project" value="InterPro"/>
</dbReference>
<dbReference type="InterPro" id="IPR004026">
    <property type="entry name" value="Ada_DNA_repair_Zn-bd"/>
</dbReference>
<comment type="caution">
    <text evidence="3">The sequence shown here is derived from an EMBL/GenBank/DDBJ whole genome shotgun (WGS) entry which is preliminary data.</text>
</comment>
<accession>A0A1G2P2W0</accession>
<sequence>MPSDAKTVQTLPKSNEATVIKALNNDKAGLLVGSKTSDKYHYPWCSGALRMKEENKIWFKSAEEARAAGYTPAGNCKGLE</sequence>
<dbReference type="Gene3D" id="3.40.10.10">
    <property type="entry name" value="DNA Methylphosphotriester Repair Domain"/>
    <property type="match status" value="1"/>
</dbReference>
<evidence type="ECO:0000259" key="2">
    <source>
        <dbReference type="Pfam" id="PF02805"/>
    </source>
</evidence>
<dbReference type="GO" id="GO:0006355">
    <property type="term" value="P:regulation of DNA-templated transcription"/>
    <property type="evidence" value="ECO:0007669"/>
    <property type="project" value="InterPro"/>
</dbReference>
<dbReference type="GO" id="GO:0006281">
    <property type="term" value="P:DNA repair"/>
    <property type="evidence" value="ECO:0007669"/>
    <property type="project" value="InterPro"/>
</dbReference>
<keyword evidence="1" id="KW-0010">Activator</keyword>
<feature type="domain" description="Ada DNA repair metal-binding" evidence="2">
    <location>
        <begin position="30"/>
        <end position="77"/>
    </location>
</feature>
<protein>
    <recommendedName>
        <fullName evidence="2">Ada DNA repair metal-binding domain-containing protein</fullName>
    </recommendedName>
</protein>